<name>B5D334_PHOPM</name>
<dbReference type="Proteomes" id="UP000003452">
    <property type="component" value="Unassembled WGS sequence"/>
</dbReference>
<dbReference type="EMBL" id="ABQC02000024">
    <property type="protein sequence ID" value="EDY93984.1"/>
    <property type="molecule type" value="Genomic_DNA"/>
</dbReference>
<dbReference type="HOGENOM" id="CLU_3304952_0_0_10"/>
<reference evidence="1 2" key="1">
    <citation type="submission" date="2008-08" db="EMBL/GenBank/DDBJ databases">
        <title>Draft genome sequence of Bacteroides plebeius (DSM 17135).</title>
        <authorList>
            <person name="Sudarsanam P."/>
            <person name="Ley R."/>
            <person name="Guruge J."/>
            <person name="Turnbaugh P.J."/>
            <person name="Mahowald M."/>
            <person name="Liep D."/>
            <person name="Gordon J."/>
        </authorList>
    </citation>
    <scope>NUCLEOTIDE SEQUENCE [LARGE SCALE GENOMIC DNA]</scope>
    <source>
        <strain evidence="2">DSM 17135 / JCM 12973 / M2</strain>
    </source>
</reference>
<reference evidence="1 2" key="2">
    <citation type="submission" date="2008-08" db="EMBL/GenBank/DDBJ databases">
        <authorList>
            <person name="Fulton L."/>
            <person name="Clifton S."/>
            <person name="Fulton B."/>
            <person name="Xu J."/>
            <person name="Minx P."/>
            <person name="Pepin K.H."/>
            <person name="Johnson M."/>
            <person name="Thiruvilangam P."/>
            <person name="Bhonagiri V."/>
            <person name="Nash W.E."/>
            <person name="Mardis E.R."/>
            <person name="Wilson R.K."/>
        </authorList>
    </citation>
    <scope>NUCLEOTIDE SEQUENCE [LARGE SCALE GENOMIC DNA]</scope>
    <source>
        <strain evidence="2">DSM 17135 / JCM 12973 / M2</strain>
    </source>
</reference>
<proteinExistence type="predicted"/>
<accession>B5D334</accession>
<protein>
    <submittedName>
        <fullName evidence="1">Uncharacterized protein</fullName>
    </submittedName>
</protein>
<dbReference type="AlphaFoldDB" id="B5D334"/>
<comment type="caution">
    <text evidence="1">The sequence shown here is derived from an EMBL/GenBank/DDBJ whole genome shotgun (WGS) entry which is preliminary data.</text>
</comment>
<sequence>MKYFCKNFWQTSFHLNRKHYLCTPNYDVTKEFDVLLYNT</sequence>
<organism evidence="1 2">
    <name type="scientific">Phocaeicola plebeius (strain DSM 17135 / JCM 12973 / CCUG 54634 / M2)</name>
    <name type="common">Bacteroides plebeius</name>
    <dbReference type="NCBI Taxonomy" id="484018"/>
    <lineage>
        <taxon>Bacteria</taxon>
        <taxon>Pseudomonadati</taxon>
        <taxon>Bacteroidota</taxon>
        <taxon>Bacteroidia</taxon>
        <taxon>Bacteroidales</taxon>
        <taxon>Bacteroidaceae</taxon>
        <taxon>Phocaeicola</taxon>
    </lineage>
</organism>
<evidence type="ECO:0000313" key="1">
    <source>
        <dbReference type="EMBL" id="EDY93984.1"/>
    </source>
</evidence>
<evidence type="ECO:0000313" key="2">
    <source>
        <dbReference type="Proteomes" id="UP000003452"/>
    </source>
</evidence>
<gene>
    <name evidence="1" type="ORF">BACPLE_03427</name>
</gene>